<reference evidence="1" key="1">
    <citation type="journal article" date="2022" name="Int. J. Mol. Sci.">
        <title>Draft Genome of Tanacetum Coccineum: Genomic Comparison of Closely Related Tanacetum-Family Plants.</title>
        <authorList>
            <person name="Yamashiro T."/>
            <person name="Shiraishi A."/>
            <person name="Nakayama K."/>
            <person name="Satake H."/>
        </authorList>
    </citation>
    <scope>NUCLEOTIDE SEQUENCE</scope>
</reference>
<evidence type="ECO:0008006" key="3">
    <source>
        <dbReference type="Google" id="ProtNLM"/>
    </source>
</evidence>
<proteinExistence type="predicted"/>
<gene>
    <name evidence="1" type="ORF">Tco_0951481</name>
</gene>
<comment type="caution">
    <text evidence="1">The sequence shown here is derived from an EMBL/GenBank/DDBJ whole genome shotgun (WGS) entry which is preliminary data.</text>
</comment>
<dbReference type="Proteomes" id="UP001151760">
    <property type="component" value="Unassembled WGS sequence"/>
</dbReference>
<evidence type="ECO:0000313" key="2">
    <source>
        <dbReference type="Proteomes" id="UP001151760"/>
    </source>
</evidence>
<keyword evidence="2" id="KW-1185">Reference proteome</keyword>
<dbReference type="EMBL" id="BQNB010015672">
    <property type="protein sequence ID" value="GJT42766.1"/>
    <property type="molecule type" value="Genomic_DNA"/>
</dbReference>
<sequence length="105" mass="11709">MMQLSAVASTLHALVKFQTQAGITIIKGEKFHPNVCNHIFGKRCQPERAKGTEDVEHVVINDAHSDQTITIAANLPKTLKEKLCELLRSNKDVFAWTPADMTRIP</sequence>
<accession>A0ABQ5DX31</accession>
<organism evidence="1 2">
    <name type="scientific">Tanacetum coccineum</name>
    <dbReference type="NCBI Taxonomy" id="301880"/>
    <lineage>
        <taxon>Eukaryota</taxon>
        <taxon>Viridiplantae</taxon>
        <taxon>Streptophyta</taxon>
        <taxon>Embryophyta</taxon>
        <taxon>Tracheophyta</taxon>
        <taxon>Spermatophyta</taxon>
        <taxon>Magnoliopsida</taxon>
        <taxon>eudicotyledons</taxon>
        <taxon>Gunneridae</taxon>
        <taxon>Pentapetalae</taxon>
        <taxon>asterids</taxon>
        <taxon>campanulids</taxon>
        <taxon>Asterales</taxon>
        <taxon>Asteraceae</taxon>
        <taxon>Asteroideae</taxon>
        <taxon>Anthemideae</taxon>
        <taxon>Anthemidinae</taxon>
        <taxon>Tanacetum</taxon>
    </lineage>
</organism>
<protein>
    <recommendedName>
        <fullName evidence="3">Reverse transcriptase domain-containing protein</fullName>
    </recommendedName>
</protein>
<name>A0ABQ5DX31_9ASTR</name>
<reference evidence="1" key="2">
    <citation type="submission" date="2022-01" db="EMBL/GenBank/DDBJ databases">
        <authorList>
            <person name="Yamashiro T."/>
            <person name="Shiraishi A."/>
            <person name="Satake H."/>
            <person name="Nakayama K."/>
        </authorList>
    </citation>
    <scope>NUCLEOTIDE SEQUENCE</scope>
</reference>
<evidence type="ECO:0000313" key="1">
    <source>
        <dbReference type="EMBL" id="GJT42766.1"/>
    </source>
</evidence>